<evidence type="ECO:0000256" key="1">
    <source>
        <dbReference type="SAM" id="MobiDB-lite"/>
    </source>
</evidence>
<feature type="compositionally biased region" description="Basic and acidic residues" evidence="1">
    <location>
        <begin position="208"/>
        <end position="227"/>
    </location>
</feature>
<comment type="caution">
    <text evidence="2">The sequence shown here is derived from an EMBL/GenBank/DDBJ whole genome shotgun (WGS) entry which is preliminary data.</text>
</comment>
<reference evidence="2 3" key="1">
    <citation type="submission" date="2024-01" db="EMBL/GenBank/DDBJ databases">
        <title>The genomes of 5 underutilized Papilionoideae crops provide insights into root nodulation and disease resistanc.</title>
        <authorList>
            <person name="Jiang F."/>
        </authorList>
    </citation>
    <scope>NUCLEOTIDE SEQUENCE [LARGE SCALE GENOMIC DNA]</scope>
    <source>
        <strain evidence="2">LVBAO_FW01</strain>
        <tissue evidence="2">Leaves</tissue>
    </source>
</reference>
<dbReference type="EMBL" id="JAYMYQ010000006">
    <property type="protein sequence ID" value="KAK7324716.1"/>
    <property type="molecule type" value="Genomic_DNA"/>
</dbReference>
<name>A0AAN9KX95_CANGL</name>
<dbReference type="PANTHER" id="PTHR31805">
    <property type="entry name" value="RECEPTOR-LIKE KINASE, PUTATIVE (DUF1421)-RELATED"/>
    <property type="match status" value="1"/>
</dbReference>
<dbReference type="AlphaFoldDB" id="A0AAN9KX95"/>
<protein>
    <submittedName>
        <fullName evidence="2">Uncharacterized protein</fullName>
    </submittedName>
</protein>
<feature type="region of interest" description="Disordered" evidence="1">
    <location>
        <begin position="196"/>
        <end position="228"/>
    </location>
</feature>
<evidence type="ECO:0000313" key="3">
    <source>
        <dbReference type="Proteomes" id="UP001367508"/>
    </source>
</evidence>
<dbReference type="PANTHER" id="PTHR31805:SF16">
    <property type="entry name" value="FORMIN-LIKE PROTEIN (DUF1421)"/>
    <property type="match status" value="1"/>
</dbReference>
<accession>A0AAN9KX95</accession>
<sequence length="471" mass="52501">MALTSIPPRMLVAGGSYFFRVDFGVNWLGSAWMHELLNIVGICTYSLHGSHVTLYAYQVILNLKSTKSTFSQDFHLSRMGRTSMFPATAYSSPEGSLSQDVTATVERSMKTYADNIMRFLEGISLRLSQLELYCYNLDKSIGEMRSDLNSDHEEADSKLKSLDKHIQDVHRSVQILIDKQVLAETQKELAKLQLVQKEASSSSPLQTNEERYFPSAADPKRTDDASDPRNQQLALALPHQVAPRQQLLTPPSQAPAPNVTQATQQPRYYMMPNPPAMSQLPQNQYLPSDPQSTTSQVTQSALVPQFCQYQQSQQQLLQWPQQLPQQVQVPQPPSMQAHMRPPSTNVYSPYPTSQATNAFPTETLSNNMPMQMPYEYCGTGRTVPQQPLPQQMKGSFPAQPSDMFVTGGTHATLPPASAYMVYDGEGGRGRTHYPPQPSQYAQTGYPPASASLQNPVPHNLMARNPSQSQFI</sequence>
<organism evidence="2 3">
    <name type="scientific">Canavalia gladiata</name>
    <name type="common">Sword bean</name>
    <name type="synonym">Dolichos gladiatus</name>
    <dbReference type="NCBI Taxonomy" id="3824"/>
    <lineage>
        <taxon>Eukaryota</taxon>
        <taxon>Viridiplantae</taxon>
        <taxon>Streptophyta</taxon>
        <taxon>Embryophyta</taxon>
        <taxon>Tracheophyta</taxon>
        <taxon>Spermatophyta</taxon>
        <taxon>Magnoliopsida</taxon>
        <taxon>eudicotyledons</taxon>
        <taxon>Gunneridae</taxon>
        <taxon>Pentapetalae</taxon>
        <taxon>rosids</taxon>
        <taxon>fabids</taxon>
        <taxon>Fabales</taxon>
        <taxon>Fabaceae</taxon>
        <taxon>Papilionoideae</taxon>
        <taxon>50 kb inversion clade</taxon>
        <taxon>NPAAA clade</taxon>
        <taxon>indigoferoid/millettioid clade</taxon>
        <taxon>Phaseoleae</taxon>
        <taxon>Canavalia</taxon>
    </lineage>
</organism>
<proteinExistence type="predicted"/>
<evidence type="ECO:0000313" key="2">
    <source>
        <dbReference type="EMBL" id="KAK7324716.1"/>
    </source>
</evidence>
<gene>
    <name evidence="2" type="ORF">VNO77_28509</name>
</gene>
<dbReference type="Proteomes" id="UP001367508">
    <property type="component" value="Unassembled WGS sequence"/>
</dbReference>
<feature type="compositionally biased region" description="Polar residues" evidence="1">
    <location>
        <begin position="279"/>
        <end position="295"/>
    </location>
</feature>
<feature type="region of interest" description="Disordered" evidence="1">
    <location>
        <begin position="268"/>
        <end position="295"/>
    </location>
</feature>
<feature type="compositionally biased region" description="Polar residues" evidence="1">
    <location>
        <begin position="198"/>
        <end position="207"/>
    </location>
</feature>
<keyword evidence="3" id="KW-1185">Reference proteome</keyword>